<protein>
    <recommendedName>
        <fullName evidence="4">Fucose-specific lectin</fullName>
    </recommendedName>
</protein>
<evidence type="ECO:0000256" key="1">
    <source>
        <dbReference type="SAM" id="SignalP"/>
    </source>
</evidence>
<sequence>MHLSAFMIWLWVAEAAYTPTIFSLSGNKLRSTVFLTSGDGQIFGIDSNLVSNAYSIGNPNTVPGKVGTSVTSVLSGSSNSIHVFTTDQYGCVFRAPYDGGWNDPWQSAHDGGLSQLSASQWKYDGMTIYSATNSMGTVCSTVTDTPEWKPQRCSPIPVPIPFNSTLSHVATAQPTNNGFSYVVHYVGLSIKGELLYSQQYTDNNGSDFFTQDNLSGSLTFVGEPLITRKSNTELDIWAISNTAKLYRSSYIASTNKWTAWVSLGAYPTLSKPSVTYDSSKTAYIMALSPPSSSSSTSTYIFKTHSPLTGYYPSQTTWVTSGSNWISAPTISSFNDGVSRGTDIHVWGIKNDGKLYYSYWRGSQWWPKSGAYYSVMDVPGIVPSGYEGEGNRQNELR</sequence>
<keyword evidence="3" id="KW-1185">Reference proteome</keyword>
<evidence type="ECO:0008006" key="4">
    <source>
        <dbReference type="Google" id="ProtNLM"/>
    </source>
</evidence>
<dbReference type="OrthoDB" id="3553114at2759"/>
<feature type="chain" id="PRO_5021415700" description="Fucose-specific lectin" evidence="1">
    <location>
        <begin position="16"/>
        <end position="396"/>
    </location>
</feature>
<dbReference type="Gene3D" id="2.120.10.70">
    <property type="entry name" value="Fucose-specific lectin"/>
    <property type="match status" value="1"/>
</dbReference>
<keyword evidence="1" id="KW-0732">Signal</keyword>
<accession>A0A4Y8D7Z8</accession>
<feature type="signal peptide" evidence="1">
    <location>
        <begin position="1"/>
        <end position="15"/>
    </location>
</feature>
<dbReference type="AlphaFoldDB" id="A0A4Y8D7Z8"/>
<gene>
    <name evidence="2" type="ORF">BOTCAL_0082g00160</name>
</gene>
<proteinExistence type="predicted"/>
<organism evidence="2 3">
    <name type="scientific">Botryotinia calthae</name>
    <dbReference type="NCBI Taxonomy" id="38488"/>
    <lineage>
        <taxon>Eukaryota</taxon>
        <taxon>Fungi</taxon>
        <taxon>Dikarya</taxon>
        <taxon>Ascomycota</taxon>
        <taxon>Pezizomycotina</taxon>
        <taxon>Leotiomycetes</taxon>
        <taxon>Helotiales</taxon>
        <taxon>Sclerotiniaceae</taxon>
        <taxon>Botryotinia</taxon>
    </lineage>
</organism>
<name>A0A4Y8D7Z8_9HELO</name>
<comment type="caution">
    <text evidence="2">The sequence shown here is derived from an EMBL/GenBank/DDBJ whole genome shotgun (WGS) entry which is preliminary data.</text>
</comment>
<evidence type="ECO:0000313" key="2">
    <source>
        <dbReference type="EMBL" id="TEY73165.1"/>
    </source>
</evidence>
<dbReference type="Proteomes" id="UP000297299">
    <property type="component" value="Unassembled WGS sequence"/>
</dbReference>
<evidence type="ECO:0000313" key="3">
    <source>
        <dbReference type="Proteomes" id="UP000297299"/>
    </source>
</evidence>
<reference evidence="2 3" key="1">
    <citation type="submission" date="2017-11" db="EMBL/GenBank/DDBJ databases">
        <title>Comparative genomics of Botrytis spp.</title>
        <authorList>
            <person name="Valero-Jimenez C.A."/>
            <person name="Tapia P."/>
            <person name="Veloso J."/>
            <person name="Silva-Moreno E."/>
            <person name="Staats M."/>
            <person name="Valdes J.H."/>
            <person name="Van Kan J.A.L."/>
        </authorList>
    </citation>
    <scope>NUCLEOTIDE SEQUENCE [LARGE SCALE GENOMIC DNA]</scope>
    <source>
        <strain evidence="2 3">MUCL2830</strain>
    </source>
</reference>
<dbReference type="SUPFAM" id="SSF89372">
    <property type="entry name" value="Fucose-specific lectin"/>
    <property type="match status" value="2"/>
</dbReference>
<dbReference type="EMBL" id="PHWZ01000082">
    <property type="protein sequence ID" value="TEY73165.1"/>
    <property type="molecule type" value="Genomic_DNA"/>
</dbReference>